<dbReference type="EMBL" id="LXQA010889792">
    <property type="protein sequence ID" value="MCI75732.1"/>
    <property type="molecule type" value="Genomic_DNA"/>
</dbReference>
<comment type="caution">
    <text evidence="1">The sequence shown here is derived from an EMBL/GenBank/DDBJ whole genome shotgun (WGS) entry which is preliminary data.</text>
</comment>
<evidence type="ECO:0000313" key="2">
    <source>
        <dbReference type="Proteomes" id="UP000265520"/>
    </source>
</evidence>
<keyword evidence="2" id="KW-1185">Reference proteome</keyword>
<organism evidence="1 2">
    <name type="scientific">Trifolium medium</name>
    <dbReference type="NCBI Taxonomy" id="97028"/>
    <lineage>
        <taxon>Eukaryota</taxon>
        <taxon>Viridiplantae</taxon>
        <taxon>Streptophyta</taxon>
        <taxon>Embryophyta</taxon>
        <taxon>Tracheophyta</taxon>
        <taxon>Spermatophyta</taxon>
        <taxon>Magnoliopsida</taxon>
        <taxon>eudicotyledons</taxon>
        <taxon>Gunneridae</taxon>
        <taxon>Pentapetalae</taxon>
        <taxon>rosids</taxon>
        <taxon>fabids</taxon>
        <taxon>Fabales</taxon>
        <taxon>Fabaceae</taxon>
        <taxon>Papilionoideae</taxon>
        <taxon>50 kb inversion clade</taxon>
        <taxon>NPAAA clade</taxon>
        <taxon>Hologalegina</taxon>
        <taxon>IRL clade</taxon>
        <taxon>Trifolieae</taxon>
        <taxon>Trifolium</taxon>
    </lineage>
</organism>
<feature type="non-terminal residue" evidence="1">
    <location>
        <position position="41"/>
    </location>
</feature>
<protein>
    <submittedName>
        <fullName evidence="1">Uncharacterized protein</fullName>
    </submittedName>
</protein>
<evidence type="ECO:0000313" key="1">
    <source>
        <dbReference type="EMBL" id="MCI75732.1"/>
    </source>
</evidence>
<sequence length="41" mass="4580">MNWATRALELLSDISLAHKAVVMLEKPILIRIAATIYCGPR</sequence>
<reference evidence="1 2" key="1">
    <citation type="journal article" date="2018" name="Front. Plant Sci.">
        <title>Red Clover (Trifolium pratense) and Zigzag Clover (T. medium) - A Picture of Genomic Similarities and Differences.</title>
        <authorList>
            <person name="Dluhosova J."/>
            <person name="Istvanek J."/>
            <person name="Nedelnik J."/>
            <person name="Repkova J."/>
        </authorList>
    </citation>
    <scope>NUCLEOTIDE SEQUENCE [LARGE SCALE GENOMIC DNA]</scope>
    <source>
        <strain evidence="2">cv. 10/8</strain>
        <tissue evidence="1">Leaf</tissue>
    </source>
</reference>
<dbReference type="Proteomes" id="UP000265520">
    <property type="component" value="Unassembled WGS sequence"/>
</dbReference>
<dbReference type="AlphaFoldDB" id="A0A392UQK6"/>
<name>A0A392UQK6_9FABA</name>
<accession>A0A392UQK6</accession>
<proteinExistence type="predicted"/>